<dbReference type="Proteomes" id="UP000000560">
    <property type="component" value="Chromosome VII"/>
</dbReference>
<dbReference type="RefSeq" id="XP_682232.1">
    <property type="nucleotide sequence ID" value="XM_677140.1"/>
</dbReference>
<dbReference type="KEGG" id="ani:ANIA_08963"/>
<feature type="compositionally biased region" description="Basic and acidic residues" evidence="1">
    <location>
        <begin position="7"/>
        <end position="24"/>
    </location>
</feature>
<name>Q5ARW7_EMENI</name>
<evidence type="ECO:0000256" key="2">
    <source>
        <dbReference type="SAM" id="Phobius"/>
    </source>
</evidence>
<keyword evidence="2" id="KW-0472">Membrane</keyword>
<feature type="region of interest" description="Disordered" evidence="1">
    <location>
        <begin position="36"/>
        <end position="85"/>
    </location>
</feature>
<proteinExistence type="predicted"/>
<keyword evidence="4" id="KW-1185">Reference proteome</keyword>
<dbReference type="InParanoid" id="Q5ARW7"/>
<dbReference type="HOGENOM" id="CLU_1865096_0_0_1"/>
<feature type="compositionally biased region" description="Low complexity" evidence="1">
    <location>
        <begin position="67"/>
        <end position="77"/>
    </location>
</feature>
<dbReference type="VEuPathDB" id="FungiDB:AN8963"/>
<dbReference type="EMBL" id="BN001307">
    <property type="protein sequence ID" value="CBF84559.1"/>
    <property type="molecule type" value="Genomic_DNA"/>
</dbReference>
<dbReference type="OrthoDB" id="10567321at2759"/>
<accession>C8VL91</accession>
<keyword evidence="2" id="KW-0812">Transmembrane</keyword>
<reference evidence="4" key="2">
    <citation type="journal article" date="2009" name="Fungal Genet. Biol.">
        <title>The 2008 update of the Aspergillus nidulans genome annotation: a community effort.</title>
        <authorList>
            <person name="Wortman J.R."/>
            <person name="Gilsenan J.M."/>
            <person name="Joardar V."/>
            <person name="Deegan J."/>
            <person name="Clutterbuck J."/>
            <person name="Andersen M.R."/>
            <person name="Archer D."/>
            <person name="Bencina M."/>
            <person name="Braus G."/>
            <person name="Coutinho P."/>
            <person name="von Dohren H."/>
            <person name="Doonan J."/>
            <person name="Driessen A.J."/>
            <person name="Durek P."/>
            <person name="Espeso E."/>
            <person name="Fekete E."/>
            <person name="Flipphi M."/>
            <person name="Estrada C.G."/>
            <person name="Geysens S."/>
            <person name="Goldman G."/>
            <person name="de Groot P.W."/>
            <person name="Hansen K."/>
            <person name="Harris S.D."/>
            <person name="Heinekamp T."/>
            <person name="Helmstaedt K."/>
            <person name="Henrissat B."/>
            <person name="Hofmann G."/>
            <person name="Homan T."/>
            <person name="Horio T."/>
            <person name="Horiuchi H."/>
            <person name="James S."/>
            <person name="Jones M."/>
            <person name="Karaffa L."/>
            <person name="Karanyi Z."/>
            <person name="Kato M."/>
            <person name="Keller N."/>
            <person name="Kelly D.E."/>
            <person name="Kiel J.A."/>
            <person name="Kim J.M."/>
            <person name="van der Klei I.J."/>
            <person name="Klis F.M."/>
            <person name="Kovalchuk A."/>
            <person name="Krasevec N."/>
            <person name="Kubicek C.P."/>
            <person name="Liu B."/>
            <person name="Maccabe A."/>
            <person name="Meyer V."/>
            <person name="Mirabito P."/>
            <person name="Miskei M."/>
            <person name="Mos M."/>
            <person name="Mullins J."/>
            <person name="Nelson D.R."/>
            <person name="Nielsen J."/>
            <person name="Oakley B.R."/>
            <person name="Osmani S.A."/>
            <person name="Pakula T."/>
            <person name="Paszewski A."/>
            <person name="Paulsen I."/>
            <person name="Pilsyk S."/>
            <person name="Pocsi I."/>
            <person name="Punt P.J."/>
            <person name="Ram A.F."/>
            <person name="Ren Q."/>
            <person name="Robellet X."/>
            <person name="Robson G."/>
            <person name="Seiboth B."/>
            <person name="van Solingen P."/>
            <person name="Specht T."/>
            <person name="Sun J."/>
            <person name="Taheri-Talesh N."/>
            <person name="Takeshita N."/>
            <person name="Ussery D."/>
            <person name="vanKuyk P.A."/>
            <person name="Visser H."/>
            <person name="van de Vondervoort P.J."/>
            <person name="de Vries R.P."/>
            <person name="Walton J."/>
            <person name="Xiang X."/>
            <person name="Xiong Y."/>
            <person name="Zeng A.P."/>
            <person name="Brandt B.W."/>
            <person name="Cornell M.J."/>
            <person name="van den Hondel C.A."/>
            <person name="Visser J."/>
            <person name="Oliver S.G."/>
            <person name="Turner G."/>
        </authorList>
    </citation>
    <scope>GENOME REANNOTATION</scope>
    <source>
        <strain evidence="4">FGSC A4 / ATCC 38163 / CBS 112.46 / NRRL 194 / M139</strain>
    </source>
</reference>
<sequence>MAPAAAKAERLPRPATDYERWLGDDEQHLDSVRQYDLDQGQKDYTNDGVITVAEDSSPPEIVDSDDLGSSPLSSDESSQPRHHYTRPTVPDIVALYAAIIIAVLLVLKLHGSLRRPQWRRSEEKKRQGSPLGRDTND</sequence>
<feature type="region of interest" description="Disordered" evidence="1">
    <location>
        <begin position="116"/>
        <end position="137"/>
    </location>
</feature>
<evidence type="ECO:0000313" key="3">
    <source>
        <dbReference type="EMBL" id="CBF84559.1"/>
    </source>
</evidence>
<gene>
    <name evidence="3" type="ORF">ANIA_08963</name>
</gene>
<dbReference type="GeneID" id="2868228"/>
<accession>Q5ARW7</accession>
<feature type="transmembrane region" description="Helical" evidence="2">
    <location>
        <begin position="92"/>
        <end position="111"/>
    </location>
</feature>
<keyword evidence="2" id="KW-1133">Transmembrane helix</keyword>
<feature type="compositionally biased region" description="Basic and acidic residues" evidence="1">
    <location>
        <begin position="36"/>
        <end position="45"/>
    </location>
</feature>
<evidence type="ECO:0000256" key="1">
    <source>
        <dbReference type="SAM" id="MobiDB-lite"/>
    </source>
</evidence>
<dbReference type="AlphaFoldDB" id="Q5ARW7"/>
<protein>
    <submittedName>
        <fullName evidence="3">Uncharacterized protein</fullName>
    </submittedName>
</protein>
<organism evidence="3 4">
    <name type="scientific">Emericella nidulans (strain FGSC A4 / ATCC 38163 / CBS 112.46 / NRRL 194 / M139)</name>
    <name type="common">Aspergillus nidulans</name>
    <dbReference type="NCBI Taxonomy" id="227321"/>
    <lineage>
        <taxon>Eukaryota</taxon>
        <taxon>Fungi</taxon>
        <taxon>Dikarya</taxon>
        <taxon>Ascomycota</taxon>
        <taxon>Pezizomycotina</taxon>
        <taxon>Eurotiomycetes</taxon>
        <taxon>Eurotiomycetidae</taxon>
        <taxon>Eurotiales</taxon>
        <taxon>Aspergillaceae</taxon>
        <taxon>Aspergillus</taxon>
        <taxon>Aspergillus subgen. Nidulantes</taxon>
    </lineage>
</organism>
<feature type="region of interest" description="Disordered" evidence="1">
    <location>
        <begin position="1"/>
        <end position="24"/>
    </location>
</feature>
<reference evidence="4" key="1">
    <citation type="journal article" date="2005" name="Nature">
        <title>Sequencing of Aspergillus nidulans and comparative analysis with A. fumigatus and A. oryzae.</title>
        <authorList>
            <person name="Galagan J.E."/>
            <person name="Calvo S.E."/>
            <person name="Cuomo C."/>
            <person name="Ma L.J."/>
            <person name="Wortman J.R."/>
            <person name="Batzoglou S."/>
            <person name="Lee S.I."/>
            <person name="Basturkmen M."/>
            <person name="Spevak C.C."/>
            <person name="Clutterbuck J."/>
            <person name="Kapitonov V."/>
            <person name="Jurka J."/>
            <person name="Scazzocchio C."/>
            <person name="Farman M."/>
            <person name="Butler J."/>
            <person name="Purcell S."/>
            <person name="Harris S."/>
            <person name="Braus G.H."/>
            <person name="Draht O."/>
            <person name="Busch S."/>
            <person name="D'Enfert C."/>
            <person name="Bouchier C."/>
            <person name="Goldman G.H."/>
            <person name="Bell-Pedersen D."/>
            <person name="Griffiths-Jones S."/>
            <person name="Doonan J.H."/>
            <person name="Yu J."/>
            <person name="Vienken K."/>
            <person name="Pain A."/>
            <person name="Freitag M."/>
            <person name="Selker E.U."/>
            <person name="Archer D.B."/>
            <person name="Penalva M.A."/>
            <person name="Oakley B.R."/>
            <person name="Momany M."/>
            <person name="Tanaka T."/>
            <person name="Kumagai T."/>
            <person name="Asai K."/>
            <person name="Machida M."/>
            <person name="Nierman W.C."/>
            <person name="Denning D.W."/>
            <person name="Caddick M."/>
            <person name="Hynes M."/>
            <person name="Paoletti M."/>
            <person name="Fischer R."/>
            <person name="Miller B."/>
            <person name="Dyer P."/>
            <person name="Sachs M.S."/>
            <person name="Osmani S.A."/>
            <person name="Birren B.W."/>
        </authorList>
    </citation>
    <scope>NUCLEOTIDE SEQUENCE [LARGE SCALE GENOMIC DNA]</scope>
    <source>
        <strain evidence="4">FGSC A4 / ATCC 38163 / CBS 112.46 / NRRL 194 / M139</strain>
    </source>
</reference>
<evidence type="ECO:0000313" key="4">
    <source>
        <dbReference type="Proteomes" id="UP000000560"/>
    </source>
</evidence>